<evidence type="ECO:0000313" key="3">
    <source>
        <dbReference type="EMBL" id="HGC43014.1"/>
    </source>
</evidence>
<dbReference type="AlphaFoldDB" id="A0A8J4HA01"/>
<dbReference type="PANTHER" id="PTHR46401:SF2">
    <property type="entry name" value="GLYCOSYLTRANSFERASE WBBK-RELATED"/>
    <property type="match status" value="1"/>
</dbReference>
<dbReference type="EMBL" id="DTQM01000145">
    <property type="protein sequence ID" value="HGC43014.1"/>
    <property type="molecule type" value="Genomic_DNA"/>
</dbReference>
<reference evidence="3" key="1">
    <citation type="journal article" date="2020" name="mSystems">
        <title>Genome- and Community-Level Interaction Insights into Carbon Utilization and Element Cycling Functions of Hydrothermarchaeota in Hydrothermal Sediment.</title>
        <authorList>
            <person name="Zhou Z."/>
            <person name="Liu Y."/>
            <person name="Xu W."/>
            <person name="Pan J."/>
            <person name="Luo Z.H."/>
            <person name="Li M."/>
        </authorList>
    </citation>
    <scope>NUCLEOTIDE SEQUENCE</scope>
    <source>
        <strain evidence="3">SpSt-997</strain>
    </source>
</reference>
<evidence type="ECO:0000256" key="1">
    <source>
        <dbReference type="ARBA" id="ARBA00022679"/>
    </source>
</evidence>
<protein>
    <submittedName>
        <fullName evidence="3">Glycosyltransferase family 1 protein</fullName>
    </submittedName>
</protein>
<keyword evidence="1" id="KW-0808">Transferase</keyword>
<comment type="caution">
    <text evidence="3">The sequence shown here is derived from an EMBL/GenBank/DDBJ whole genome shotgun (WGS) entry which is preliminary data.</text>
</comment>
<name>A0A8J4HA01_9PROT</name>
<dbReference type="SUPFAM" id="SSF53756">
    <property type="entry name" value="UDP-Glycosyltransferase/glycogen phosphorylase"/>
    <property type="match status" value="1"/>
</dbReference>
<dbReference type="Pfam" id="PF00534">
    <property type="entry name" value="Glycos_transf_1"/>
    <property type="match status" value="1"/>
</dbReference>
<sequence>MNPRFREIAGALSAPGWQLYFDVSPLFEEHWTGIPVVAAGLARALLDTLPAHVHFFYEHHLVARAAIEDALARRSGLYLLRDFFDGPAQAGKLPALAARTRAIGLYPSVKRVSQIFPIECSIYHDLSTLITPRFHLLENIRHHQKGLVDDLRTNDLTFGVSQATVDDLKAYLGAPEDRVFVAHNGVSWPWWYPIEAYNAPTPGREDPYFLVLGTREPRKNLARVFELLALFPELLATSRFVIAGRIGWLGEQERMPQVLEQAMAAGRLMLPGYVSDFEKYVLLQDATATIYPSFFEGFGLPVLESLSLATPVIASFSSALPEIGGDACFYFDPFSVESLYRALRRVLDEAPKQNPAYRARCHEICARFTWENMLLAILDPLIARLAESGAPARARLRAVR</sequence>
<proteinExistence type="predicted"/>
<gene>
    <name evidence="3" type="ORF">ENY07_07310</name>
</gene>
<dbReference type="Gene3D" id="3.40.50.2000">
    <property type="entry name" value="Glycogen Phosphorylase B"/>
    <property type="match status" value="1"/>
</dbReference>
<dbReference type="InterPro" id="IPR001296">
    <property type="entry name" value="Glyco_trans_1"/>
</dbReference>
<dbReference type="GO" id="GO:0016757">
    <property type="term" value="F:glycosyltransferase activity"/>
    <property type="evidence" value="ECO:0007669"/>
    <property type="project" value="InterPro"/>
</dbReference>
<dbReference type="CDD" id="cd03809">
    <property type="entry name" value="GT4_MtfB-like"/>
    <property type="match status" value="1"/>
</dbReference>
<organism evidence="3">
    <name type="scientific">Acidicaldus sp</name>
    <dbReference type="NCBI Taxonomy" id="1872105"/>
    <lineage>
        <taxon>Bacteria</taxon>
        <taxon>Pseudomonadati</taxon>
        <taxon>Pseudomonadota</taxon>
        <taxon>Alphaproteobacteria</taxon>
        <taxon>Acetobacterales</taxon>
        <taxon>Acetobacteraceae</taxon>
        <taxon>Acidicaldus</taxon>
    </lineage>
</organism>
<dbReference type="PANTHER" id="PTHR46401">
    <property type="entry name" value="GLYCOSYLTRANSFERASE WBBK-RELATED"/>
    <property type="match status" value="1"/>
</dbReference>
<accession>A0A8J4HA01</accession>
<feature type="domain" description="Glycosyl transferase family 1" evidence="2">
    <location>
        <begin position="205"/>
        <end position="354"/>
    </location>
</feature>
<evidence type="ECO:0000259" key="2">
    <source>
        <dbReference type="Pfam" id="PF00534"/>
    </source>
</evidence>